<dbReference type="FunFam" id="3.40.30.10:FF:000016">
    <property type="entry name" value="Glutathione S-transferase F2"/>
    <property type="match status" value="1"/>
</dbReference>
<dbReference type="AlphaFoldDB" id="A0AAE1MXB6"/>
<comment type="caution">
    <text evidence="7">The sequence shown here is derived from an EMBL/GenBank/DDBJ whole genome shotgun (WGS) entry which is preliminary data.</text>
</comment>
<dbReference type="SFLD" id="SFLDG00358">
    <property type="entry name" value="Main_(cytGST)"/>
    <property type="match status" value="1"/>
</dbReference>
<dbReference type="PANTHER" id="PTHR43900:SF65">
    <property type="entry name" value="GLUTATHIONE TRANSFERASE"/>
    <property type="match status" value="1"/>
</dbReference>
<organism evidence="7 8">
    <name type="scientific">Acacia crassicarpa</name>
    <name type="common">northern wattle</name>
    <dbReference type="NCBI Taxonomy" id="499986"/>
    <lineage>
        <taxon>Eukaryota</taxon>
        <taxon>Viridiplantae</taxon>
        <taxon>Streptophyta</taxon>
        <taxon>Embryophyta</taxon>
        <taxon>Tracheophyta</taxon>
        <taxon>Spermatophyta</taxon>
        <taxon>Magnoliopsida</taxon>
        <taxon>eudicotyledons</taxon>
        <taxon>Gunneridae</taxon>
        <taxon>Pentapetalae</taxon>
        <taxon>rosids</taxon>
        <taxon>fabids</taxon>
        <taxon>Fabales</taxon>
        <taxon>Fabaceae</taxon>
        <taxon>Caesalpinioideae</taxon>
        <taxon>mimosoid clade</taxon>
        <taxon>Acacieae</taxon>
        <taxon>Acacia</taxon>
    </lineage>
</organism>
<feature type="domain" description="GST N-terminal" evidence="5">
    <location>
        <begin position="1"/>
        <end position="81"/>
    </location>
</feature>
<dbReference type="PROSITE" id="PS50405">
    <property type="entry name" value="GST_CTER"/>
    <property type="match status" value="1"/>
</dbReference>
<gene>
    <name evidence="7" type="ORF">QN277_016707</name>
</gene>
<dbReference type="SUPFAM" id="SSF52833">
    <property type="entry name" value="Thioredoxin-like"/>
    <property type="match status" value="1"/>
</dbReference>
<dbReference type="PANTHER" id="PTHR43900">
    <property type="entry name" value="GLUTATHIONE S-TRANSFERASE RHO"/>
    <property type="match status" value="1"/>
</dbReference>
<dbReference type="InterPro" id="IPR010987">
    <property type="entry name" value="Glutathione-S-Trfase_C-like"/>
</dbReference>
<reference evidence="7" key="1">
    <citation type="submission" date="2023-10" db="EMBL/GenBank/DDBJ databases">
        <title>Chromosome-level genome of the transformable northern wattle, Acacia crassicarpa.</title>
        <authorList>
            <person name="Massaro I."/>
            <person name="Sinha N.R."/>
            <person name="Poethig S."/>
            <person name="Leichty A.R."/>
        </authorList>
    </citation>
    <scope>NUCLEOTIDE SEQUENCE</scope>
    <source>
        <strain evidence="7">Acra3RX</strain>
        <tissue evidence="7">Leaf</tissue>
    </source>
</reference>
<evidence type="ECO:0000256" key="2">
    <source>
        <dbReference type="ARBA" id="ARBA00012452"/>
    </source>
</evidence>
<protein>
    <recommendedName>
        <fullName evidence="2">glutathione transferase</fullName>
        <ecNumber evidence="2">2.5.1.18</ecNumber>
    </recommendedName>
</protein>
<dbReference type="EC" id="2.5.1.18" evidence="2"/>
<dbReference type="PROSITE" id="PS50404">
    <property type="entry name" value="GST_NTER"/>
    <property type="match status" value="1"/>
</dbReference>
<dbReference type="Pfam" id="PF02798">
    <property type="entry name" value="GST_N"/>
    <property type="match status" value="1"/>
</dbReference>
<evidence type="ECO:0000259" key="6">
    <source>
        <dbReference type="PROSITE" id="PS50405"/>
    </source>
</evidence>
<evidence type="ECO:0000259" key="5">
    <source>
        <dbReference type="PROSITE" id="PS50404"/>
    </source>
</evidence>
<dbReference type="Gene3D" id="3.40.30.10">
    <property type="entry name" value="Glutaredoxin"/>
    <property type="match status" value="1"/>
</dbReference>
<dbReference type="GO" id="GO:0005737">
    <property type="term" value="C:cytoplasm"/>
    <property type="evidence" value="ECO:0007669"/>
    <property type="project" value="TreeGrafter"/>
</dbReference>
<accession>A0AAE1MXB6</accession>
<dbReference type="GO" id="GO:0006749">
    <property type="term" value="P:glutathione metabolic process"/>
    <property type="evidence" value="ECO:0007669"/>
    <property type="project" value="TreeGrafter"/>
</dbReference>
<dbReference type="EMBL" id="JAWXYG010000003">
    <property type="protein sequence ID" value="KAK4278935.1"/>
    <property type="molecule type" value="Genomic_DNA"/>
</dbReference>
<dbReference type="InterPro" id="IPR036282">
    <property type="entry name" value="Glutathione-S-Trfase_C_sf"/>
</dbReference>
<keyword evidence="3" id="KW-0808">Transferase</keyword>
<comment type="similarity">
    <text evidence="1">Belongs to the GST superfamily. Phi family.</text>
</comment>
<dbReference type="GO" id="GO:0004364">
    <property type="term" value="F:glutathione transferase activity"/>
    <property type="evidence" value="ECO:0007669"/>
    <property type="project" value="UniProtKB-EC"/>
</dbReference>
<feature type="domain" description="GST C-terminal" evidence="6">
    <location>
        <begin position="88"/>
        <end position="157"/>
    </location>
</feature>
<evidence type="ECO:0000256" key="4">
    <source>
        <dbReference type="ARBA" id="ARBA00047960"/>
    </source>
</evidence>
<proteinExistence type="inferred from homology"/>
<comment type="catalytic activity">
    <reaction evidence="4">
        <text>RX + glutathione = an S-substituted glutathione + a halide anion + H(+)</text>
        <dbReference type="Rhea" id="RHEA:16437"/>
        <dbReference type="ChEBI" id="CHEBI:15378"/>
        <dbReference type="ChEBI" id="CHEBI:16042"/>
        <dbReference type="ChEBI" id="CHEBI:17792"/>
        <dbReference type="ChEBI" id="CHEBI:57925"/>
        <dbReference type="ChEBI" id="CHEBI:90779"/>
        <dbReference type="EC" id="2.5.1.18"/>
    </reaction>
</comment>
<dbReference type="SUPFAM" id="SSF47616">
    <property type="entry name" value="GST C-terminal domain-like"/>
    <property type="match status" value="1"/>
</dbReference>
<dbReference type="InterPro" id="IPR036249">
    <property type="entry name" value="Thioredoxin-like_sf"/>
</dbReference>
<sequence length="157" mass="18105">MVVKVYGPACASTKRVLLVLIEKGIEFETVHVDIGKGKHRQSEFLKLQSFGVVLVIQDGNCTLYESRAIMRYYAEKYKSQGVDFLGRTIEERGMVEQWLEVEAHNFHPYAYNLAIHILFTPFMGITPDPKLTEEIEAKLDKGLNIYEERLSKSKFSW</sequence>
<evidence type="ECO:0000256" key="3">
    <source>
        <dbReference type="ARBA" id="ARBA00022679"/>
    </source>
</evidence>
<dbReference type="InterPro" id="IPR004045">
    <property type="entry name" value="Glutathione_S-Trfase_N"/>
</dbReference>
<keyword evidence="8" id="KW-1185">Reference proteome</keyword>
<dbReference type="GO" id="GO:0043295">
    <property type="term" value="F:glutathione binding"/>
    <property type="evidence" value="ECO:0007669"/>
    <property type="project" value="TreeGrafter"/>
</dbReference>
<evidence type="ECO:0000256" key="1">
    <source>
        <dbReference type="ARBA" id="ARBA00010128"/>
    </source>
</evidence>
<name>A0AAE1MXB6_9FABA</name>
<dbReference type="Gene3D" id="1.20.1050.10">
    <property type="match status" value="1"/>
</dbReference>
<dbReference type="InterPro" id="IPR040079">
    <property type="entry name" value="Glutathione_S-Trfase"/>
</dbReference>
<dbReference type="SFLD" id="SFLDS00019">
    <property type="entry name" value="Glutathione_Transferase_(cytos"/>
    <property type="match status" value="1"/>
</dbReference>
<dbReference type="Proteomes" id="UP001293593">
    <property type="component" value="Unassembled WGS sequence"/>
</dbReference>
<evidence type="ECO:0000313" key="8">
    <source>
        <dbReference type="Proteomes" id="UP001293593"/>
    </source>
</evidence>
<evidence type="ECO:0000313" key="7">
    <source>
        <dbReference type="EMBL" id="KAK4278935.1"/>
    </source>
</evidence>